<evidence type="ECO:0000256" key="1">
    <source>
        <dbReference type="ARBA" id="ARBA00023015"/>
    </source>
</evidence>
<evidence type="ECO:0000256" key="3">
    <source>
        <dbReference type="ARBA" id="ARBA00023163"/>
    </source>
</evidence>
<organism evidence="5 6">
    <name type="scientific">Pseudomonas fluorescens</name>
    <dbReference type="NCBI Taxonomy" id="294"/>
    <lineage>
        <taxon>Bacteria</taxon>
        <taxon>Pseudomonadati</taxon>
        <taxon>Pseudomonadota</taxon>
        <taxon>Gammaproteobacteria</taxon>
        <taxon>Pseudomonadales</taxon>
        <taxon>Pseudomonadaceae</taxon>
        <taxon>Pseudomonas</taxon>
    </lineage>
</organism>
<dbReference type="InterPro" id="IPR009057">
    <property type="entry name" value="Homeodomain-like_sf"/>
</dbReference>
<dbReference type="AlphaFoldDB" id="A0A5E7SZH1"/>
<dbReference type="Pfam" id="PF06719">
    <property type="entry name" value="AraC_N"/>
    <property type="match status" value="1"/>
</dbReference>
<dbReference type="EMBL" id="CABVJC010000002">
    <property type="protein sequence ID" value="VVP91896.1"/>
    <property type="molecule type" value="Genomic_DNA"/>
</dbReference>
<dbReference type="PROSITE" id="PS00041">
    <property type="entry name" value="HTH_ARAC_FAMILY_1"/>
    <property type="match status" value="1"/>
</dbReference>
<evidence type="ECO:0000313" key="5">
    <source>
        <dbReference type="EMBL" id="VVP91896.1"/>
    </source>
</evidence>
<accession>A0A5E7SZH1</accession>
<reference evidence="5 6" key="1">
    <citation type="submission" date="2019-09" db="EMBL/GenBank/DDBJ databases">
        <authorList>
            <person name="Chandra G."/>
            <person name="Truman W A."/>
        </authorList>
    </citation>
    <scope>NUCLEOTIDE SEQUENCE [LARGE SCALE GENOMIC DNA]</scope>
    <source>
        <strain evidence="5">PS941</strain>
    </source>
</reference>
<dbReference type="Gene3D" id="1.10.10.60">
    <property type="entry name" value="Homeodomain-like"/>
    <property type="match status" value="1"/>
</dbReference>
<dbReference type="SUPFAM" id="SSF46689">
    <property type="entry name" value="Homeodomain-like"/>
    <property type="match status" value="2"/>
</dbReference>
<evidence type="ECO:0000256" key="2">
    <source>
        <dbReference type="ARBA" id="ARBA00023125"/>
    </source>
</evidence>
<dbReference type="PANTHER" id="PTHR43436">
    <property type="entry name" value="ARAC-FAMILY TRANSCRIPTIONAL REGULATOR"/>
    <property type="match status" value="1"/>
</dbReference>
<sequence length="234" mass="25429">MNIADSTFDCHPGTCAVASVGLPFVSEVVEASPEKPYISVELMLDAGIVAGLLLDMSKSTQPYPQAGAISIAQADSSFVEPLVRFIGLLDTPAEVKVLGSQFEREFYYRLLLSPLGSRLCQIGMHNTRFGQIKIAADWISANADKPMSVHWLAAHVGMSVTSFHRHFKAVTAHSPLAYQRQLRLLAARRLLASGASNVTGVAFETGYASPSQFSREYKKAFGVAPNRDALSLRR</sequence>
<name>A0A5E7SZH1_PSEFL</name>
<dbReference type="GO" id="GO:0043565">
    <property type="term" value="F:sequence-specific DNA binding"/>
    <property type="evidence" value="ECO:0007669"/>
    <property type="project" value="InterPro"/>
</dbReference>
<dbReference type="GO" id="GO:0009893">
    <property type="term" value="P:positive regulation of metabolic process"/>
    <property type="evidence" value="ECO:0007669"/>
    <property type="project" value="UniProtKB-ARBA"/>
</dbReference>
<evidence type="ECO:0000259" key="4">
    <source>
        <dbReference type="PROSITE" id="PS01124"/>
    </source>
</evidence>
<dbReference type="InterPro" id="IPR009594">
    <property type="entry name" value="Tscrpt_reg_HTH_AraC_N"/>
</dbReference>
<dbReference type="SMART" id="SM00342">
    <property type="entry name" value="HTH_ARAC"/>
    <property type="match status" value="1"/>
</dbReference>
<gene>
    <name evidence="5" type="primary">rhaS_5</name>
    <name evidence="5" type="ORF">PS941_01768</name>
</gene>
<dbReference type="Proteomes" id="UP000326452">
    <property type="component" value="Unassembled WGS sequence"/>
</dbReference>
<dbReference type="PANTHER" id="PTHR43436:SF1">
    <property type="entry name" value="TRANSCRIPTIONAL REGULATORY PROTEIN"/>
    <property type="match status" value="1"/>
</dbReference>
<dbReference type="PROSITE" id="PS01124">
    <property type="entry name" value="HTH_ARAC_FAMILY_2"/>
    <property type="match status" value="1"/>
</dbReference>
<dbReference type="InterPro" id="IPR018060">
    <property type="entry name" value="HTH_AraC"/>
</dbReference>
<protein>
    <submittedName>
        <fullName evidence="5">HTH-type transcriptional activator RhaS</fullName>
    </submittedName>
</protein>
<evidence type="ECO:0000313" key="6">
    <source>
        <dbReference type="Proteomes" id="UP000326452"/>
    </source>
</evidence>
<dbReference type="Pfam" id="PF12833">
    <property type="entry name" value="HTH_18"/>
    <property type="match status" value="1"/>
</dbReference>
<feature type="domain" description="HTH araC/xylS-type" evidence="4">
    <location>
        <begin position="133"/>
        <end position="231"/>
    </location>
</feature>
<keyword evidence="2" id="KW-0238">DNA-binding</keyword>
<dbReference type="GO" id="GO:0003700">
    <property type="term" value="F:DNA-binding transcription factor activity"/>
    <property type="evidence" value="ECO:0007669"/>
    <property type="project" value="InterPro"/>
</dbReference>
<proteinExistence type="predicted"/>
<keyword evidence="3" id="KW-0804">Transcription</keyword>
<dbReference type="InterPro" id="IPR018062">
    <property type="entry name" value="HTH_AraC-typ_CS"/>
</dbReference>
<keyword evidence="1" id="KW-0805">Transcription regulation</keyword>